<dbReference type="GO" id="GO:0046403">
    <property type="term" value="F:polynucleotide 3'-phosphatase activity"/>
    <property type="evidence" value="ECO:0007669"/>
    <property type="project" value="TreeGrafter"/>
</dbReference>
<dbReference type="GO" id="GO:0003690">
    <property type="term" value="F:double-stranded DNA binding"/>
    <property type="evidence" value="ECO:0007669"/>
    <property type="project" value="TreeGrafter"/>
</dbReference>
<reference evidence="3" key="1">
    <citation type="submission" date="2021-09" db="EMBL/GenBank/DDBJ databases">
        <authorList>
            <consortium name="Pathogen Informatics"/>
        </authorList>
    </citation>
    <scope>NUCLEOTIDE SEQUENCE</scope>
    <source>
        <strain evidence="3">PvW1</strain>
    </source>
</reference>
<dbReference type="GO" id="GO:0006281">
    <property type="term" value="P:DNA repair"/>
    <property type="evidence" value="ECO:0007669"/>
    <property type="project" value="TreeGrafter"/>
</dbReference>
<dbReference type="NCBIfam" id="TIGR01662">
    <property type="entry name" value="HAD-SF-IIIA"/>
    <property type="match status" value="1"/>
</dbReference>
<protein>
    <submittedName>
        <fullName evidence="3">(malaria parasite P. vivax) hypothetical protein</fullName>
    </submittedName>
</protein>
<dbReference type="InterPro" id="IPR036412">
    <property type="entry name" value="HAD-like_sf"/>
</dbReference>
<dbReference type="Pfam" id="PF00004">
    <property type="entry name" value="AAA"/>
    <property type="match status" value="1"/>
</dbReference>
<dbReference type="SUPFAM" id="SSF52540">
    <property type="entry name" value="P-loop containing nucleoside triphosphate hydrolases"/>
    <property type="match status" value="1"/>
</dbReference>
<organism evidence="3 4">
    <name type="scientific">Plasmodium vivax</name>
    <name type="common">malaria parasite P. vivax</name>
    <dbReference type="NCBI Taxonomy" id="5855"/>
    <lineage>
        <taxon>Eukaryota</taxon>
        <taxon>Sar</taxon>
        <taxon>Alveolata</taxon>
        <taxon>Apicomplexa</taxon>
        <taxon>Aconoidasida</taxon>
        <taxon>Haemosporida</taxon>
        <taxon>Plasmodiidae</taxon>
        <taxon>Plasmodium</taxon>
        <taxon>Plasmodium (Plasmodium)</taxon>
    </lineage>
</organism>
<feature type="domain" description="ATPase AAA-type core" evidence="2">
    <location>
        <begin position="329"/>
        <end position="402"/>
    </location>
</feature>
<dbReference type="EMBL" id="CAJZCX010000008">
    <property type="protein sequence ID" value="CAG9477577.1"/>
    <property type="molecule type" value="Genomic_DNA"/>
</dbReference>
<dbReference type="GO" id="GO:0005524">
    <property type="term" value="F:ATP binding"/>
    <property type="evidence" value="ECO:0007669"/>
    <property type="project" value="InterPro"/>
</dbReference>
<comment type="caution">
    <text evidence="3">The sequence shown here is derived from an EMBL/GenBank/DDBJ whole genome shotgun (WGS) entry which is preliminary data.</text>
</comment>
<feature type="compositionally biased region" description="Polar residues" evidence="1">
    <location>
        <begin position="266"/>
        <end position="321"/>
    </location>
</feature>
<gene>
    <name evidence="3" type="ORF">PVW1_110014200</name>
</gene>
<dbReference type="GO" id="GO:0046404">
    <property type="term" value="F:ATP-dependent polydeoxyribonucleotide 5'-hydroxyl-kinase activity"/>
    <property type="evidence" value="ECO:0007669"/>
    <property type="project" value="TreeGrafter"/>
</dbReference>
<name>A0A8S4HAG0_PLAVI</name>
<evidence type="ECO:0000256" key="1">
    <source>
        <dbReference type="SAM" id="MobiDB-lite"/>
    </source>
</evidence>
<dbReference type="SUPFAM" id="SSF56784">
    <property type="entry name" value="HAD-like"/>
    <property type="match status" value="1"/>
</dbReference>
<dbReference type="InterPro" id="IPR013954">
    <property type="entry name" value="PNK3P"/>
</dbReference>
<evidence type="ECO:0000313" key="4">
    <source>
        <dbReference type="Proteomes" id="UP000779233"/>
    </source>
</evidence>
<evidence type="ECO:0000313" key="3">
    <source>
        <dbReference type="EMBL" id="CAG9477577.1"/>
    </source>
</evidence>
<proteinExistence type="predicted"/>
<dbReference type="InterPro" id="IPR006551">
    <property type="entry name" value="Polynucleotide_phosphatase"/>
</dbReference>
<dbReference type="InterPro" id="IPR023214">
    <property type="entry name" value="HAD_sf"/>
</dbReference>
<dbReference type="AlphaFoldDB" id="A0A8S4HAG0"/>
<dbReference type="PANTHER" id="PTHR12083">
    <property type="entry name" value="BIFUNCTIONAL POLYNUCLEOTIDE PHOSPHATASE/KINASE"/>
    <property type="match status" value="1"/>
</dbReference>
<feature type="region of interest" description="Disordered" evidence="1">
    <location>
        <begin position="264"/>
        <end position="321"/>
    </location>
</feature>
<dbReference type="Gene3D" id="3.40.50.300">
    <property type="entry name" value="P-loop containing nucleotide triphosphate hydrolases"/>
    <property type="match status" value="1"/>
</dbReference>
<dbReference type="InterPro" id="IPR006549">
    <property type="entry name" value="HAD-SF_hydro_IIIA"/>
</dbReference>
<dbReference type="NCBIfam" id="TIGR01664">
    <property type="entry name" value="DNA-3'-Pase"/>
    <property type="match status" value="1"/>
</dbReference>
<evidence type="ECO:0000259" key="2">
    <source>
        <dbReference type="Pfam" id="PF00004"/>
    </source>
</evidence>
<sequence length="488" mass="55998">MRKRPLSHFELPNDKWKLVDDSLLYRIVQDAEDKAYKKVFSFDLDNTLILSRSFFKPAQNEHDYIFYADVIDFLKKKKTENYKIIIFSNQKGVSTGKISLLNIVNRVDDVIEKIGIPLECYLALKNDKYRKPRIGMYKFAMQNNKAKIDEIIYVGDNANRIYDDNFKTKFINHLKSVYSQNKVSINIGEIAKRLKKDYTDTDLKFALNINATFYTPEELFLNIKNNLTAEFSFNPSSLLKKVGDKPNEQDAQGDLRRLVRPDLQSGGEQNEATSPQSGTQNEASPPQNEAASPQNEAASPQNEAASPQNETASPQNEAAPPQTNLQHLVLLVGPPGCGKTSLCKNHFADFAHINLEELKTKNKRIETIRQAITSGKNVVMDNANMYVKNRLIYITEAKKINANLNVSAIFFNYSKELVFHLNNFKLIADDENRMHEVPTIAIHSFYKYVEVPSESENLDRVVTLHDEHFVPSDFQNEERRKLFFSYLY</sequence>
<dbReference type="GO" id="GO:0016887">
    <property type="term" value="F:ATP hydrolysis activity"/>
    <property type="evidence" value="ECO:0007669"/>
    <property type="project" value="InterPro"/>
</dbReference>
<dbReference type="PANTHER" id="PTHR12083:SF9">
    <property type="entry name" value="BIFUNCTIONAL POLYNUCLEOTIDE PHOSPHATASE_KINASE"/>
    <property type="match status" value="1"/>
</dbReference>
<dbReference type="InterPro" id="IPR027417">
    <property type="entry name" value="P-loop_NTPase"/>
</dbReference>
<dbReference type="VEuPathDB" id="PlasmoDB:PVPAM_110012700"/>
<dbReference type="Pfam" id="PF08645">
    <property type="entry name" value="PNK3P"/>
    <property type="match status" value="1"/>
</dbReference>
<dbReference type="Gene3D" id="3.40.50.1000">
    <property type="entry name" value="HAD superfamily/HAD-like"/>
    <property type="match status" value="1"/>
</dbReference>
<dbReference type="Proteomes" id="UP000779233">
    <property type="component" value="Unassembled WGS sequence"/>
</dbReference>
<dbReference type="InterPro" id="IPR003959">
    <property type="entry name" value="ATPase_AAA_core"/>
</dbReference>
<accession>A0A8S4HAG0</accession>